<feature type="domain" description="RDD" evidence="8">
    <location>
        <begin position="319"/>
        <end position="456"/>
    </location>
</feature>
<comment type="subcellular location">
    <subcellularLocation>
        <location evidence="1">Cell membrane</location>
        <topology evidence="1">Multi-pass membrane protein</topology>
    </subcellularLocation>
</comment>
<dbReference type="EMBL" id="JACCCV010000001">
    <property type="protein sequence ID" value="NYF49800.1"/>
    <property type="molecule type" value="Genomic_DNA"/>
</dbReference>
<feature type="transmembrane region" description="Helical" evidence="7">
    <location>
        <begin position="425"/>
        <end position="444"/>
    </location>
</feature>
<dbReference type="PANTHER" id="PTHR36115:SF10">
    <property type="entry name" value="RDD DOMAIN-CONTAINING PROTEIN"/>
    <property type="match status" value="1"/>
</dbReference>
<name>A0A7Y9T7Q4_9BACT</name>
<feature type="transmembrane region" description="Helical" evidence="7">
    <location>
        <begin position="325"/>
        <end position="349"/>
    </location>
</feature>
<dbReference type="Pfam" id="PF06271">
    <property type="entry name" value="RDD"/>
    <property type="match status" value="1"/>
</dbReference>
<dbReference type="Proteomes" id="UP000534186">
    <property type="component" value="Unassembled WGS sequence"/>
</dbReference>
<dbReference type="AlphaFoldDB" id="A0A7Y9T7Q4"/>
<feature type="compositionally biased region" description="Polar residues" evidence="6">
    <location>
        <begin position="151"/>
        <end position="161"/>
    </location>
</feature>
<evidence type="ECO:0000256" key="6">
    <source>
        <dbReference type="SAM" id="MobiDB-lite"/>
    </source>
</evidence>
<protein>
    <recommendedName>
        <fullName evidence="8">RDD domain-containing protein</fullName>
    </recommendedName>
</protein>
<feature type="region of interest" description="Disordered" evidence="6">
    <location>
        <begin position="1"/>
        <end position="64"/>
    </location>
</feature>
<evidence type="ECO:0000313" key="10">
    <source>
        <dbReference type="Proteomes" id="UP000534186"/>
    </source>
</evidence>
<evidence type="ECO:0000256" key="7">
    <source>
        <dbReference type="SAM" id="Phobius"/>
    </source>
</evidence>
<feature type="transmembrane region" description="Helical" evidence="7">
    <location>
        <begin position="369"/>
        <end position="392"/>
    </location>
</feature>
<keyword evidence="2" id="KW-1003">Cell membrane</keyword>
<evidence type="ECO:0000259" key="8">
    <source>
        <dbReference type="Pfam" id="PF06271"/>
    </source>
</evidence>
<keyword evidence="3 7" id="KW-0812">Transmembrane</keyword>
<dbReference type="InterPro" id="IPR051791">
    <property type="entry name" value="Pra-immunoreactive"/>
</dbReference>
<gene>
    <name evidence="9" type="ORF">HDF12_000165</name>
</gene>
<comment type="caution">
    <text evidence="9">The sequence shown here is derived from an EMBL/GenBank/DDBJ whole genome shotgun (WGS) entry which is preliminary data.</text>
</comment>
<evidence type="ECO:0000256" key="3">
    <source>
        <dbReference type="ARBA" id="ARBA00022692"/>
    </source>
</evidence>
<dbReference type="GO" id="GO:0005886">
    <property type="term" value="C:plasma membrane"/>
    <property type="evidence" value="ECO:0007669"/>
    <property type="project" value="UniProtKB-SubCell"/>
</dbReference>
<evidence type="ECO:0000256" key="5">
    <source>
        <dbReference type="ARBA" id="ARBA00023136"/>
    </source>
</evidence>
<evidence type="ECO:0000256" key="4">
    <source>
        <dbReference type="ARBA" id="ARBA00022989"/>
    </source>
</evidence>
<reference evidence="9 10" key="1">
    <citation type="submission" date="2020-07" db="EMBL/GenBank/DDBJ databases">
        <title>Genomic Encyclopedia of Type Strains, Phase IV (KMG-V): Genome sequencing to study the core and pangenomes of soil and plant-associated prokaryotes.</title>
        <authorList>
            <person name="Whitman W."/>
        </authorList>
    </citation>
    <scope>NUCLEOTIDE SEQUENCE [LARGE SCALE GENOMIC DNA]</scope>
    <source>
        <strain evidence="9 10">M8UP30</strain>
    </source>
</reference>
<feature type="region of interest" description="Disordered" evidence="6">
    <location>
        <begin position="126"/>
        <end position="162"/>
    </location>
</feature>
<organism evidence="9 10">
    <name type="scientific">Tunturiibacter lichenicola</name>
    <dbReference type="NCBI Taxonomy" id="2051959"/>
    <lineage>
        <taxon>Bacteria</taxon>
        <taxon>Pseudomonadati</taxon>
        <taxon>Acidobacteriota</taxon>
        <taxon>Terriglobia</taxon>
        <taxon>Terriglobales</taxon>
        <taxon>Acidobacteriaceae</taxon>
        <taxon>Tunturiibacter</taxon>
    </lineage>
</organism>
<sequence>MSSAQRDLLPLDEAPDETGAAAPFALKEQVAQRLAAHRARRNQQSGSAVTPIAQPGPEKSRSSRIAAAVAERYANSPSYRTFLAEQAEAAIREAEAAAEIAALSAKAVADAQYQLLADLDQWTLTPPTPSPVPAPKLASAEPSDAEPLPLSSPTGAQTTAPALTVRLYEDGTRGRLPEQVSTPSRPLIYEAYEASNEAETLALDEEIAFRQAPVFEESGPPIEIPANLIEFPRQLVAARKARPRLAEGPLREDADQVPHNVPAAQLRIFEVEAAQISTSPVVESIAPEWSSILLAAHPVAAPVESAEAPFQLEHRPEAAPLNLRLMAAIVDGCIITASFLCFVAAFAVTVGKLSTNPVSFAPHIVPMSLQTAAIGTAGTLAALALIYQLLFFTFSEATPGMRYARIGLCTLADDNPTRSAMRRRIFASVLAACPLGIGFLWAWMDEDGLGWHDRISRMYQRSY</sequence>
<dbReference type="PANTHER" id="PTHR36115">
    <property type="entry name" value="PROLINE-RICH ANTIGEN HOMOLOG-RELATED"/>
    <property type="match status" value="1"/>
</dbReference>
<accession>A0A7Y9T7Q4</accession>
<proteinExistence type="predicted"/>
<evidence type="ECO:0000256" key="1">
    <source>
        <dbReference type="ARBA" id="ARBA00004651"/>
    </source>
</evidence>
<dbReference type="InterPro" id="IPR010432">
    <property type="entry name" value="RDD"/>
</dbReference>
<keyword evidence="4 7" id="KW-1133">Transmembrane helix</keyword>
<keyword evidence="5 7" id="KW-0472">Membrane</keyword>
<evidence type="ECO:0000256" key="2">
    <source>
        <dbReference type="ARBA" id="ARBA00022475"/>
    </source>
</evidence>
<evidence type="ECO:0000313" key="9">
    <source>
        <dbReference type="EMBL" id="NYF49800.1"/>
    </source>
</evidence>